<dbReference type="AlphaFoldDB" id="A0A4R6XWA5"/>
<reference evidence="1 2" key="1">
    <citation type="submission" date="2019-03" db="EMBL/GenBank/DDBJ databases">
        <title>Genomic Encyclopedia of Type Strains, Phase IV (KMG-IV): sequencing the most valuable type-strain genomes for metagenomic binning, comparative biology and taxonomic classification.</title>
        <authorList>
            <person name="Goeker M."/>
        </authorList>
    </citation>
    <scope>NUCLEOTIDE SEQUENCE [LARGE SCALE GENOMIC DNA]</scope>
    <source>
        <strain evidence="1 2">DSM 25488</strain>
    </source>
</reference>
<organism evidence="1 2">
    <name type="scientific">Marinicella litoralis</name>
    <dbReference type="NCBI Taxonomy" id="644220"/>
    <lineage>
        <taxon>Bacteria</taxon>
        <taxon>Pseudomonadati</taxon>
        <taxon>Pseudomonadota</taxon>
        <taxon>Gammaproteobacteria</taxon>
        <taxon>Lysobacterales</taxon>
        <taxon>Marinicellaceae</taxon>
        <taxon>Marinicella</taxon>
    </lineage>
</organism>
<keyword evidence="2" id="KW-1185">Reference proteome</keyword>
<sequence length="301" mass="33598">MKKIVLLSLLSFQIFAEESKLVEPVTAPTPPGSEILLFDYKVNDSGAVTLSNGINITHSPGYDSQPRFSNDGALIYYTHFDDSSGQMDINQYDVTTGKTTVYIATAESEYSPTPMPEANGISVVQVDANGDQYLVLLQKNEEAKRYSDLKQVGYFNWTQGKVVWSFMLNDNNGGDLYIQGADLEAEKLAENVGRSFITDASNQSIYYVDKNTQPWRIKSRTSKAAVVDVMGLPVGVEDFTLDTQGRFWAGRDNTLYVSLDQKRWFIAHEFNDPKLHQISRVTTNPSSNKIAVVFAEISNNE</sequence>
<dbReference type="OrthoDB" id="9797498at2"/>
<dbReference type="Proteomes" id="UP000295724">
    <property type="component" value="Unassembled WGS sequence"/>
</dbReference>
<evidence type="ECO:0000313" key="2">
    <source>
        <dbReference type="Proteomes" id="UP000295724"/>
    </source>
</evidence>
<dbReference type="Gene3D" id="2.120.10.30">
    <property type="entry name" value="TolB, C-terminal domain"/>
    <property type="match status" value="1"/>
</dbReference>
<dbReference type="RefSeq" id="WP_099019060.1">
    <property type="nucleotide sequence ID" value="NZ_NIHB01000002.1"/>
</dbReference>
<name>A0A4R6XWA5_9GAMM</name>
<dbReference type="SUPFAM" id="SSF69322">
    <property type="entry name" value="Tricorn protease domain 2"/>
    <property type="match status" value="1"/>
</dbReference>
<accession>A0A4R6XWA5</accession>
<dbReference type="EMBL" id="SNZB01000002">
    <property type="protein sequence ID" value="TDR22417.1"/>
    <property type="molecule type" value="Genomic_DNA"/>
</dbReference>
<dbReference type="Pfam" id="PF07676">
    <property type="entry name" value="PD40"/>
    <property type="match status" value="1"/>
</dbReference>
<protein>
    <submittedName>
        <fullName evidence="1">WD40 repeat protein</fullName>
    </submittedName>
</protein>
<gene>
    <name evidence="1" type="ORF">C8D91_0906</name>
</gene>
<dbReference type="InterPro" id="IPR011042">
    <property type="entry name" value="6-blade_b-propeller_TolB-like"/>
</dbReference>
<comment type="caution">
    <text evidence="1">The sequence shown here is derived from an EMBL/GenBank/DDBJ whole genome shotgun (WGS) entry which is preliminary data.</text>
</comment>
<proteinExistence type="predicted"/>
<dbReference type="InterPro" id="IPR011659">
    <property type="entry name" value="WD40"/>
</dbReference>
<evidence type="ECO:0000313" key="1">
    <source>
        <dbReference type="EMBL" id="TDR22417.1"/>
    </source>
</evidence>